<feature type="domain" description="Glycoside hydrolase family 2 immunoglobulin-like beta-sandwich" evidence="5">
    <location>
        <begin position="206"/>
        <end position="308"/>
    </location>
</feature>
<dbReference type="PANTHER" id="PTHR42732">
    <property type="entry name" value="BETA-GALACTOSIDASE"/>
    <property type="match status" value="1"/>
</dbReference>
<accession>A0A5C5Y841</accession>
<dbReference type="InterPro" id="IPR006101">
    <property type="entry name" value="Glyco_hydro_2"/>
</dbReference>
<organism evidence="10 11">
    <name type="scientific">Crateriforma conspicua</name>
    <dbReference type="NCBI Taxonomy" id="2527996"/>
    <lineage>
        <taxon>Bacteria</taxon>
        <taxon>Pseudomonadati</taxon>
        <taxon>Planctomycetota</taxon>
        <taxon>Planctomycetia</taxon>
        <taxon>Planctomycetales</taxon>
        <taxon>Planctomycetaceae</taxon>
        <taxon>Crateriforma</taxon>
    </lineage>
</organism>
<dbReference type="PRINTS" id="PR00132">
    <property type="entry name" value="GLHYDRLASE2"/>
</dbReference>
<dbReference type="OrthoDB" id="9762066at2"/>
<evidence type="ECO:0000313" key="10">
    <source>
        <dbReference type="EMBL" id="TWT71846.1"/>
    </source>
</evidence>
<dbReference type="Gene3D" id="2.60.40.10">
    <property type="entry name" value="Immunoglobulins"/>
    <property type="match status" value="3"/>
</dbReference>
<dbReference type="InterPro" id="IPR013783">
    <property type="entry name" value="Ig-like_fold"/>
</dbReference>
<comment type="similarity">
    <text evidence="1">Belongs to the glycosyl hydrolase 2 family.</text>
</comment>
<dbReference type="SUPFAM" id="SSF49303">
    <property type="entry name" value="beta-Galactosidase/glucuronidase domain"/>
    <property type="match status" value="1"/>
</dbReference>
<dbReference type="GO" id="GO:0005975">
    <property type="term" value="P:carbohydrate metabolic process"/>
    <property type="evidence" value="ECO:0007669"/>
    <property type="project" value="InterPro"/>
</dbReference>
<dbReference type="InterPro" id="IPR032311">
    <property type="entry name" value="DUF4982"/>
</dbReference>
<reference evidence="10 11" key="1">
    <citation type="submission" date="2019-02" db="EMBL/GenBank/DDBJ databases">
        <title>Deep-cultivation of Planctomycetes and their phenomic and genomic characterization uncovers novel biology.</title>
        <authorList>
            <person name="Wiegand S."/>
            <person name="Jogler M."/>
            <person name="Boedeker C."/>
            <person name="Pinto D."/>
            <person name="Vollmers J."/>
            <person name="Rivas-Marin E."/>
            <person name="Kohn T."/>
            <person name="Peeters S.H."/>
            <person name="Heuer A."/>
            <person name="Rast P."/>
            <person name="Oberbeckmann S."/>
            <person name="Bunk B."/>
            <person name="Jeske O."/>
            <person name="Meyerdierks A."/>
            <person name="Storesund J.E."/>
            <person name="Kallscheuer N."/>
            <person name="Luecker S."/>
            <person name="Lage O.M."/>
            <person name="Pohl T."/>
            <person name="Merkel B.J."/>
            <person name="Hornburger P."/>
            <person name="Mueller R.-W."/>
            <person name="Bruemmer F."/>
            <person name="Labrenz M."/>
            <person name="Spormann A.M."/>
            <person name="Op Den Camp H."/>
            <person name="Overmann J."/>
            <person name="Amann R."/>
            <person name="Jetten M.S.M."/>
            <person name="Mascher T."/>
            <person name="Medema M.H."/>
            <person name="Devos D.P."/>
            <person name="Kaster A.-K."/>
            <person name="Ovreas L."/>
            <person name="Rohde M."/>
            <person name="Galperin M.Y."/>
            <person name="Jogler C."/>
        </authorList>
    </citation>
    <scope>NUCLEOTIDE SEQUENCE [LARGE SCALE GENOMIC DNA]</scope>
    <source>
        <strain evidence="10 11">Pan14r</strain>
    </source>
</reference>
<evidence type="ECO:0000256" key="2">
    <source>
        <dbReference type="ARBA" id="ARBA00022801"/>
    </source>
</evidence>
<dbReference type="Proteomes" id="UP000317238">
    <property type="component" value="Unassembled WGS sequence"/>
</dbReference>
<evidence type="ECO:0000256" key="4">
    <source>
        <dbReference type="SAM" id="SignalP"/>
    </source>
</evidence>
<keyword evidence="3 10" id="KW-0326">Glycosidase</keyword>
<dbReference type="InterPro" id="IPR048229">
    <property type="entry name" value="GalB-like"/>
</dbReference>
<feature type="signal peptide" evidence="4">
    <location>
        <begin position="1"/>
        <end position="34"/>
    </location>
</feature>
<feature type="domain" description="Beta-mannosidase-like galactose-binding" evidence="9">
    <location>
        <begin position="102"/>
        <end position="171"/>
    </location>
</feature>
<dbReference type="PANTHER" id="PTHR42732:SF1">
    <property type="entry name" value="BETA-MANNOSIDASE"/>
    <property type="match status" value="1"/>
</dbReference>
<dbReference type="SUPFAM" id="SSF49785">
    <property type="entry name" value="Galactose-binding domain-like"/>
    <property type="match status" value="1"/>
</dbReference>
<sequence precursor="true">MRRSTGFQFRVCPRLRLPLLVCAGVILMASVASAENLQRMGRESFNNDWRFHRGAAEHAQNAQYDDASWRPLRLPHDWAIEGPFDIQYNARCGGLPFHGIGWYRKSFTLPETDRGKQVSVEFDGAMYNAEVWLNGHKVGQRPFGYMGFVCDLTEHLNFGDEANVIAVRLAPEDLSSRWYPGAGIYRNVWLDRKSPMHVDHWGTSITTPTVTAEQAVIAIETSIRCADANNCTGELQTTVLDASGQSIAQSTQPIEGKPEKAVTVSTELNVDQPKLWDISQPNLYHAVSKIVSADGEVLDRYVTRFGIRTIDFSVENGFVLNGQPVKFKGVCLHHDLGPLGAAVNRRATMRQLEIMKSMGVNAIRTSHNPPSPEQLECCDELGLVVMDESFDVWQIAKVENGYNKFFDEWSERDLRDMILRDRNHPSVIMWSIGNEILEQGRKDGWKQARRLTEICHDQDATRPVAAGFNYYPGAEVNGLAAEVDIVGWNYKPMRYQEVTEIHPDWIMCGSETSSCVSTRGEYHFPLVKYDTHPSKQVTSYDFIGPVWAYPPDFEFQSLEENPNILGEFVWTGFDYLGEPTPYGGRDNSTNGYWNGDWPVRSSFFGIVDLCGFPKDRFYLYQSQWTDTPMVHVLPHWTWPERIGEDTPVVCYTNCDEVELIVNGESQGRKARFSAPVTLPMSAKVVPEQTYDSKYRLQWVVPYQPGSIEVVGYVDEKPVSRKRFVTASAPKQIQLSADRSEIAADGMDLSFVTVQIQDGEGNFCPRADNLVKFSIDGPAEIAAVGNGNPASTEPFQADQRYAFNGLCMLIVRSKADVAGDIKITATSEGLDASTLSLHSTDND</sequence>
<evidence type="ECO:0000313" key="11">
    <source>
        <dbReference type="Proteomes" id="UP000317238"/>
    </source>
</evidence>
<dbReference type="Pfam" id="PF22666">
    <property type="entry name" value="Glyco_hydro_2_N2"/>
    <property type="match status" value="1"/>
</dbReference>
<dbReference type="Pfam" id="PF18565">
    <property type="entry name" value="Glyco_hydro2_C5"/>
    <property type="match status" value="1"/>
</dbReference>
<evidence type="ECO:0000259" key="5">
    <source>
        <dbReference type="Pfam" id="PF00703"/>
    </source>
</evidence>
<feature type="domain" description="DUF4982" evidence="7">
    <location>
        <begin position="643"/>
        <end position="718"/>
    </location>
</feature>
<dbReference type="SUPFAM" id="SSF51445">
    <property type="entry name" value="(Trans)glycosidases"/>
    <property type="match status" value="1"/>
</dbReference>
<dbReference type="PROSITE" id="PS00608">
    <property type="entry name" value="GLYCOSYL_HYDROL_F2_2"/>
    <property type="match status" value="1"/>
</dbReference>
<keyword evidence="11" id="KW-1185">Reference proteome</keyword>
<comment type="caution">
    <text evidence="10">The sequence shown here is derived from an EMBL/GenBank/DDBJ whole genome shotgun (WGS) entry which is preliminary data.</text>
</comment>
<evidence type="ECO:0000259" key="7">
    <source>
        <dbReference type="Pfam" id="PF16355"/>
    </source>
</evidence>
<keyword evidence="4" id="KW-0732">Signal</keyword>
<name>A0A5C5Y841_9PLAN</name>
<dbReference type="InterPro" id="IPR036156">
    <property type="entry name" value="Beta-gal/glucu_dom_sf"/>
</dbReference>
<feature type="domain" description="Glycoside hydrolase family 2 catalytic" evidence="6">
    <location>
        <begin position="317"/>
        <end position="467"/>
    </location>
</feature>
<dbReference type="InterPro" id="IPR023232">
    <property type="entry name" value="Glyco_hydro_2_AS"/>
</dbReference>
<evidence type="ECO:0000259" key="9">
    <source>
        <dbReference type="Pfam" id="PF22666"/>
    </source>
</evidence>
<dbReference type="NCBIfam" id="NF041463">
    <property type="entry name" value="GalB"/>
    <property type="match status" value="1"/>
</dbReference>
<dbReference type="InterPro" id="IPR051913">
    <property type="entry name" value="GH2_Domain-Containing"/>
</dbReference>
<dbReference type="Gene3D" id="3.20.20.80">
    <property type="entry name" value="Glycosidases"/>
    <property type="match status" value="1"/>
</dbReference>
<dbReference type="SUPFAM" id="SSF49373">
    <property type="entry name" value="Invasin/intimin cell-adhesion fragments"/>
    <property type="match status" value="1"/>
</dbReference>
<dbReference type="GO" id="GO:0004565">
    <property type="term" value="F:beta-galactosidase activity"/>
    <property type="evidence" value="ECO:0007669"/>
    <property type="project" value="UniProtKB-EC"/>
</dbReference>
<dbReference type="EMBL" id="SJPL01000001">
    <property type="protein sequence ID" value="TWT71846.1"/>
    <property type="molecule type" value="Genomic_DNA"/>
</dbReference>
<evidence type="ECO:0000256" key="3">
    <source>
        <dbReference type="ARBA" id="ARBA00023295"/>
    </source>
</evidence>
<evidence type="ECO:0000256" key="1">
    <source>
        <dbReference type="ARBA" id="ARBA00007401"/>
    </source>
</evidence>
<dbReference type="InterPro" id="IPR006103">
    <property type="entry name" value="Glyco_hydro_2_cat"/>
</dbReference>
<dbReference type="InterPro" id="IPR054593">
    <property type="entry name" value="Beta-mannosidase-like_N2"/>
</dbReference>
<dbReference type="InterPro" id="IPR008964">
    <property type="entry name" value="Invasin/intimin_cell_adhesion"/>
</dbReference>
<feature type="domain" description="Glycoside hydrolase family 2" evidence="8">
    <location>
        <begin position="732"/>
        <end position="834"/>
    </location>
</feature>
<dbReference type="EC" id="3.2.1.23" evidence="10"/>
<dbReference type="Pfam" id="PF16355">
    <property type="entry name" value="DUF4982"/>
    <property type="match status" value="1"/>
</dbReference>
<dbReference type="InterPro" id="IPR040605">
    <property type="entry name" value="Glyco_hydro2_dom5"/>
</dbReference>
<dbReference type="InterPro" id="IPR006102">
    <property type="entry name" value="Ig-like_GH2"/>
</dbReference>
<dbReference type="Pfam" id="PF00703">
    <property type="entry name" value="Glyco_hydro_2"/>
    <property type="match status" value="1"/>
</dbReference>
<proteinExistence type="inferred from homology"/>
<dbReference type="AlphaFoldDB" id="A0A5C5Y841"/>
<feature type="chain" id="PRO_5022799986" evidence="4">
    <location>
        <begin position="35"/>
        <end position="842"/>
    </location>
</feature>
<evidence type="ECO:0000259" key="8">
    <source>
        <dbReference type="Pfam" id="PF18565"/>
    </source>
</evidence>
<dbReference type="Pfam" id="PF02836">
    <property type="entry name" value="Glyco_hydro_2_C"/>
    <property type="match status" value="1"/>
</dbReference>
<evidence type="ECO:0000259" key="6">
    <source>
        <dbReference type="Pfam" id="PF02836"/>
    </source>
</evidence>
<protein>
    <submittedName>
        <fullName evidence="10">Beta-galactosidase</fullName>
        <ecNumber evidence="10">3.2.1.23</ecNumber>
    </submittedName>
</protein>
<dbReference type="InterPro" id="IPR017853">
    <property type="entry name" value="GH"/>
</dbReference>
<dbReference type="RefSeq" id="WP_146440039.1">
    <property type="nucleotide sequence ID" value="NZ_SJPL01000001.1"/>
</dbReference>
<dbReference type="Gene3D" id="2.60.120.260">
    <property type="entry name" value="Galactose-binding domain-like"/>
    <property type="match status" value="1"/>
</dbReference>
<keyword evidence="2 10" id="KW-0378">Hydrolase</keyword>
<dbReference type="InterPro" id="IPR008979">
    <property type="entry name" value="Galactose-bd-like_sf"/>
</dbReference>
<gene>
    <name evidence="10" type="primary">lacZ_5</name>
    <name evidence="10" type="ORF">Pan14r_41630</name>
</gene>